<dbReference type="SUPFAM" id="SSF52096">
    <property type="entry name" value="ClpP/crotonase"/>
    <property type="match status" value="1"/>
</dbReference>
<name>A0A7C9PEF3_9BURK</name>
<comment type="caution">
    <text evidence="2">The sequence shown here is derived from an EMBL/GenBank/DDBJ whole genome shotgun (WGS) entry which is preliminary data.</text>
</comment>
<dbReference type="SUPFAM" id="SSF53328">
    <property type="entry name" value="Formyltransferase"/>
    <property type="match status" value="1"/>
</dbReference>
<dbReference type="PIRSF" id="PIRSF006787">
    <property type="entry name" value="Hydrgn_mat_HoxX"/>
    <property type="match status" value="1"/>
</dbReference>
<dbReference type="InterPro" id="IPR009188">
    <property type="entry name" value="NiFe-hyd_mat_HypX/HoxX"/>
</dbReference>
<feature type="domain" description="Formyl transferase N-terminal" evidence="1">
    <location>
        <begin position="39"/>
        <end position="132"/>
    </location>
</feature>
<sequence length="648" mass="68866">MRLLLLCHSFNGLSQRLWADLRAAGHTVSVELDIADAVTEEALALFQPDLLLAPFLKRRLPEAIWQRLPCLIVHPGPPGDRGPSALDWAVLRPPGAWGVTVLQADEGLDTGRVWASAGFALRPDVPKSSLYRHEVNVAASRAVARALARWVQARRQAPSVTAGEGAPSLPGGAQDWRADLPDALEPPATLGWQPLLRAADRTLDLATATLPELRAHLNAADGHPGLPATLWGQPCRMFDGHAATAASLAQAVAAARARGVAAHPGQLLARRGPAVLLACRAGDGALSPDALPWPADDDGQPLAGLWVGQVRRPQAPWTAGAAPCGPAAGLKLATTLAFDAQAAALPELPVPLQRPSHPAAGGLPEPLEWDELHYQRLGPPGAQVGWLRFAFHNGAMSERQCRRLAAALAEVAQDDTRVLVLAGGPDFFSNGIHLHEIEAAAHRPGDSAADASWRHIEAMDDAALAVLQCTGKLTVALLRGNAGAGGCFLALAADQLWSHAGVVLNPHYKNMGNLYGSEYWTYTLPRRVGAERAREITQGRLPLGAAAAQALGLLDAVLTPASAGLEQAALDRALALAADPALPATLAAKQARRAADEAAKPLAVYRAEELARMRRNFYGFDPSYHVARHHFVYRSPEAWTPRHLALHR</sequence>
<evidence type="ECO:0000259" key="1">
    <source>
        <dbReference type="Pfam" id="PF00551"/>
    </source>
</evidence>
<dbReference type="InterPro" id="IPR029045">
    <property type="entry name" value="ClpP/crotonase-like_dom_sf"/>
</dbReference>
<dbReference type="InterPro" id="IPR036477">
    <property type="entry name" value="Formyl_transf_N_sf"/>
</dbReference>
<dbReference type="InterPro" id="IPR002376">
    <property type="entry name" value="Formyl_transf_N"/>
</dbReference>
<proteinExistence type="predicted"/>
<dbReference type="AlphaFoldDB" id="A0A7C9PEF3"/>
<dbReference type="Gene3D" id="3.90.226.10">
    <property type="entry name" value="2-enoyl-CoA Hydratase, Chain A, domain 1"/>
    <property type="match status" value="1"/>
</dbReference>
<dbReference type="CDD" id="cd06558">
    <property type="entry name" value="crotonase-like"/>
    <property type="match status" value="1"/>
</dbReference>
<reference evidence="2 3" key="1">
    <citation type="submission" date="2020-02" db="EMBL/GenBank/DDBJ databases">
        <title>Ideonella bacterium strain TBM-1.</title>
        <authorList>
            <person name="Chen W.-M."/>
        </authorList>
    </citation>
    <scope>NUCLEOTIDE SEQUENCE [LARGE SCALE GENOMIC DNA]</scope>
    <source>
        <strain evidence="2 3">TBM-1</strain>
    </source>
</reference>
<dbReference type="Pfam" id="PF00378">
    <property type="entry name" value="ECH_1"/>
    <property type="match status" value="1"/>
</dbReference>
<evidence type="ECO:0000313" key="3">
    <source>
        <dbReference type="Proteomes" id="UP000484255"/>
    </source>
</evidence>
<dbReference type="InterPro" id="IPR047180">
    <property type="entry name" value="HoxX-like"/>
</dbReference>
<protein>
    <submittedName>
        <fullName evidence="2">Hydrogenase maturation protein</fullName>
    </submittedName>
</protein>
<dbReference type="Proteomes" id="UP000484255">
    <property type="component" value="Unassembled WGS sequence"/>
</dbReference>
<dbReference type="Gene3D" id="3.40.50.12230">
    <property type="match status" value="1"/>
</dbReference>
<accession>A0A7C9PEF3</accession>
<organism evidence="2 3">
    <name type="scientific">Ideonella livida</name>
    <dbReference type="NCBI Taxonomy" id="2707176"/>
    <lineage>
        <taxon>Bacteria</taxon>
        <taxon>Pseudomonadati</taxon>
        <taxon>Pseudomonadota</taxon>
        <taxon>Betaproteobacteria</taxon>
        <taxon>Burkholderiales</taxon>
        <taxon>Sphaerotilaceae</taxon>
        <taxon>Ideonella</taxon>
    </lineage>
</organism>
<dbReference type="EMBL" id="JAAGOH010000001">
    <property type="protein sequence ID" value="NDY89797.1"/>
    <property type="molecule type" value="Genomic_DNA"/>
</dbReference>
<dbReference type="Pfam" id="PF00551">
    <property type="entry name" value="Formyl_trans_N"/>
    <property type="match status" value="1"/>
</dbReference>
<keyword evidence="3" id="KW-1185">Reference proteome</keyword>
<gene>
    <name evidence="2" type="ORF">G3A44_01160</name>
</gene>
<dbReference type="InterPro" id="IPR001753">
    <property type="entry name" value="Enoyl-CoA_hydra/iso"/>
</dbReference>
<dbReference type="CDD" id="cd08650">
    <property type="entry name" value="FMT_core_HypX_N"/>
    <property type="match status" value="1"/>
</dbReference>
<dbReference type="GO" id="GO:0003824">
    <property type="term" value="F:catalytic activity"/>
    <property type="evidence" value="ECO:0007669"/>
    <property type="project" value="UniProtKB-ARBA"/>
</dbReference>
<dbReference type="PANTHER" id="PTHR43388">
    <property type="entry name" value="HYDROGENASE MATURATION FACTOR HOXX"/>
    <property type="match status" value="1"/>
</dbReference>
<evidence type="ECO:0000313" key="2">
    <source>
        <dbReference type="EMBL" id="NDY89797.1"/>
    </source>
</evidence>
<dbReference type="PANTHER" id="PTHR43388:SF1">
    <property type="entry name" value="HYDROGENASE MATURATION FACTOR HOXX"/>
    <property type="match status" value="1"/>
</dbReference>